<evidence type="ECO:0000256" key="4">
    <source>
        <dbReference type="SAM" id="MobiDB-lite"/>
    </source>
</evidence>
<keyword evidence="3" id="KW-0807">Transducer</keyword>
<keyword evidence="5" id="KW-1133">Transmembrane helix</keyword>
<dbReference type="Pfam" id="PF00015">
    <property type="entry name" value="MCPsignal"/>
    <property type="match status" value="1"/>
</dbReference>
<dbReference type="Pfam" id="PF00672">
    <property type="entry name" value="HAMP"/>
    <property type="match status" value="1"/>
</dbReference>
<dbReference type="SUPFAM" id="SSF58104">
    <property type="entry name" value="Methyl-accepting chemotaxis protein (MCP) signaling domain"/>
    <property type="match status" value="1"/>
</dbReference>
<dbReference type="CDD" id="cd06225">
    <property type="entry name" value="HAMP"/>
    <property type="match status" value="1"/>
</dbReference>
<evidence type="ECO:0000313" key="8">
    <source>
        <dbReference type="EMBL" id="MFC0351213.1"/>
    </source>
</evidence>
<dbReference type="PROSITE" id="PS50111">
    <property type="entry name" value="CHEMOTAXIS_TRANSDUC_2"/>
    <property type="match status" value="1"/>
</dbReference>
<proteinExistence type="inferred from homology"/>
<dbReference type="PROSITE" id="PS50885">
    <property type="entry name" value="HAMP"/>
    <property type="match status" value="1"/>
</dbReference>
<evidence type="ECO:0000256" key="1">
    <source>
        <dbReference type="ARBA" id="ARBA00022481"/>
    </source>
</evidence>
<comment type="similarity">
    <text evidence="2">Belongs to the methyl-accepting chemotaxis (MCP) protein family.</text>
</comment>
<dbReference type="EMBL" id="JBHLXJ010000016">
    <property type="protein sequence ID" value="MFC0351213.1"/>
    <property type="molecule type" value="Genomic_DNA"/>
</dbReference>
<evidence type="ECO:0000256" key="2">
    <source>
        <dbReference type="ARBA" id="ARBA00029447"/>
    </source>
</evidence>
<dbReference type="PANTHER" id="PTHR43531">
    <property type="entry name" value="PROTEIN ICFG"/>
    <property type="match status" value="1"/>
</dbReference>
<evidence type="ECO:0000259" key="7">
    <source>
        <dbReference type="PROSITE" id="PS50885"/>
    </source>
</evidence>
<dbReference type="SMART" id="SM00283">
    <property type="entry name" value="MA"/>
    <property type="match status" value="1"/>
</dbReference>
<feature type="transmembrane region" description="Helical" evidence="5">
    <location>
        <begin position="21"/>
        <end position="41"/>
    </location>
</feature>
<reference evidence="8 9" key="1">
    <citation type="submission" date="2024-09" db="EMBL/GenBank/DDBJ databases">
        <authorList>
            <person name="Sun Q."/>
            <person name="Mori K."/>
        </authorList>
    </citation>
    <scope>NUCLEOTIDE SEQUENCE [LARGE SCALE GENOMIC DNA]</scope>
    <source>
        <strain evidence="8 9">CCM 8677</strain>
    </source>
</reference>
<dbReference type="PANTHER" id="PTHR43531:SF14">
    <property type="entry name" value="METHYL-ACCEPTING CHEMOTAXIS PROTEIN I-RELATED"/>
    <property type="match status" value="1"/>
</dbReference>
<sequence length="692" mass="75582">MSALFAPAISGMRRLRLLPKFLIVACLFAVPAIVVSSLFIWELNKSIALTQKEQLGVQQVGVIHQLVQLSQQHRALRHLGLAGNNEALNKASKLSSDIEQEFNRLQQLNSQHPELGTQEELQKAVADWKNIQDKIATHKAKDSYLAHHQLLEQLNKLAIQVADNTHLSLDPKVDTYYLISLFSKSVPEFAAVIADTSARGAPYIDTGLLEPNEDVLINANVMLSQRDLPKIGTQLKAVILANPTLKELEQQSNKLLADNQAFLERTKNEILNTLNQSSGNAYLAAGQQVVTDWFQLNHTVANLIESKLQHRVESDVWNRNAMLLGILLLLGLASYLLAGFYLAFSSELRNLSQAVHRVSNGDLSTAITSKADDEIAQLLKAFDAMRQVLAQLVANIRHGSDSIGSASHDIAHGNADLSQRTEQQASSLEETASSMEELTLTVKQNVQSAQQANQKALSCTEVAQQGCIAVQQLADMMEGIQQSSKRINDIIAVIDSIAFQTNILALNAAVEAARAGEQGRGFAVVASEVRNLAQRSASAAKEIKTLITHSNQQVHSGHQQVKNAGTTMRQILDQIHALSQNVQAIAEASIEQGDGITMVNATLSQLDQITQQNAALVEQAAAAAESMHSQALKLSDAVAVFQVDERYTTTEQSESPSTSELVELETLELSHAQPTNTKRKTKRLAQMRPLPL</sequence>
<organism evidence="8 9">
    <name type="scientific">Undibacterium danionis</name>
    <dbReference type="NCBI Taxonomy" id="1812100"/>
    <lineage>
        <taxon>Bacteria</taxon>
        <taxon>Pseudomonadati</taxon>
        <taxon>Pseudomonadota</taxon>
        <taxon>Betaproteobacteria</taxon>
        <taxon>Burkholderiales</taxon>
        <taxon>Oxalobacteraceae</taxon>
        <taxon>Undibacterium</taxon>
    </lineage>
</organism>
<dbReference type="SMART" id="SM00304">
    <property type="entry name" value="HAMP"/>
    <property type="match status" value="1"/>
</dbReference>
<dbReference type="CDD" id="cd11386">
    <property type="entry name" value="MCP_signal"/>
    <property type="match status" value="1"/>
</dbReference>
<feature type="domain" description="HAMP" evidence="7">
    <location>
        <begin position="348"/>
        <end position="394"/>
    </location>
</feature>
<evidence type="ECO:0000256" key="3">
    <source>
        <dbReference type="PROSITE-ProRule" id="PRU00284"/>
    </source>
</evidence>
<gene>
    <name evidence="8" type="ORF">ACFFJH_15445</name>
</gene>
<keyword evidence="9" id="KW-1185">Reference proteome</keyword>
<dbReference type="Proteomes" id="UP001589844">
    <property type="component" value="Unassembled WGS sequence"/>
</dbReference>
<dbReference type="RefSeq" id="WP_390213827.1">
    <property type="nucleotide sequence ID" value="NZ_JBHLXJ010000016.1"/>
</dbReference>
<evidence type="ECO:0000259" key="6">
    <source>
        <dbReference type="PROSITE" id="PS50111"/>
    </source>
</evidence>
<name>A0ABV6IHA9_9BURK</name>
<dbReference type="InterPro" id="IPR051310">
    <property type="entry name" value="MCP_chemotaxis"/>
</dbReference>
<keyword evidence="5" id="KW-0812">Transmembrane</keyword>
<comment type="caution">
    <text evidence="8">The sequence shown here is derived from an EMBL/GenBank/DDBJ whole genome shotgun (WGS) entry which is preliminary data.</text>
</comment>
<keyword evidence="1" id="KW-0488">Methylation</keyword>
<feature type="domain" description="Methyl-accepting transducer" evidence="6">
    <location>
        <begin position="399"/>
        <end position="628"/>
    </location>
</feature>
<feature type="transmembrane region" description="Helical" evidence="5">
    <location>
        <begin position="321"/>
        <end position="344"/>
    </location>
</feature>
<accession>A0ABV6IHA9</accession>
<evidence type="ECO:0000256" key="5">
    <source>
        <dbReference type="SAM" id="Phobius"/>
    </source>
</evidence>
<dbReference type="Gene3D" id="1.10.287.950">
    <property type="entry name" value="Methyl-accepting chemotaxis protein"/>
    <property type="match status" value="1"/>
</dbReference>
<protein>
    <submittedName>
        <fullName evidence="8">Methyl-accepting chemotaxis protein</fullName>
    </submittedName>
</protein>
<dbReference type="InterPro" id="IPR003660">
    <property type="entry name" value="HAMP_dom"/>
</dbReference>
<dbReference type="InterPro" id="IPR004089">
    <property type="entry name" value="MCPsignal_dom"/>
</dbReference>
<evidence type="ECO:0000313" key="9">
    <source>
        <dbReference type="Proteomes" id="UP001589844"/>
    </source>
</evidence>
<feature type="region of interest" description="Disordered" evidence="4">
    <location>
        <begin position="670"/>
        <end position="692"/>
    </location>
</feature>
<keyword evidence="5" id="KW-0472">Membrane</keyword>